<evidence type="ECO:0000256" key="8">
    <source>
        <dbReference type="ARBA" id="ARBA00037922"/>
    </source>
</evidence>
<feature type="domain" description="Dihydrodipicolinate reductase C-terminal" evidence="13">
    <location>
        <begin position="132"/>
        <end position="243"/>
    </location>
</feature>
<keyword evidence="3" id="KW-0521">NADP</keyword>
<comment type="similarity">
    <text evidence="1">Belongs to the DapB family.</text>
</comment>
<dbReference type="InterPro" id="IPR022663">
    <property type="entry name" value="DapB_C"/>
</dbReference>
<dbReference type="PANTHER" id="PTHR20836:SF0">
    <property type="entry name" value="4-HYDROXY-TETRAHYDRODIPICOLINATE REDUCTASE 1, CHLOROPLASTIC-RELATED"/>
    <property type="match status" value="1"/>
</dbReference>
<evidence type="ECO:0000256" key="6">
    <source>
        <dbReference type="ARBA" id="ARBA00023027"/>
    </source>
</evidence>
<accession>A0A1H8Q7H4</accession>
<keyword evidence="5" id="KW-0560">Oxidoreductase</keyword>
<comment type="catalytic activity">
    <reaction evidence="10">
        <text>(S)-2,3,4,5-tetrahydrodipicolinate + NADP(+) + H2O = (2S,4S)-4-hydroxy-2,3,4,5-tetrahydrodipicolinate + NADPH + H(+)</text>
        <dbReference type="Rhea" id="RHEA:35331"/>
        <dbReference type="ChEBI" id="CHEBI:15377"/>
        <dbReference type="ChEBI" id="CHEBI:15378"/>
        <dbReference type="ChEBI" id="CHEBI:16845"/>
        <dbReference type="ChEBI" id="CHEBI:57783"/>
        <dbReference type="ChEBI" id="CHEBI:58349"/>
        <dbReference type="ChEBI" id="CHEBI:67139"/>
        <dbReference type="EC" id="1.17.1.8"/>
    </reaction>
</comment>
<sequence length="255" mass="28496">MEKIRIGLFGFGKTGKIIANEFLRNDSFLLEWVVRKGYESHHKYASRLLGYEFEAGDIYSMTDITDTFFLERKVDAIVDFSSAAGVYEYRPAAELKIPIVSAISKYGEAELKQLREYAKSTTVLYSPNITLGINVLLVAAQVLQKIAPHADIEIVEEHFGEKKEVSGTAKKIAEALNLDAARHVHSIRVGGIVGNHQIVFGMPNQTIRLSHESVSRAAFGQGAIFAVKHIINQPTGMYHMENIVADMFRNHIPVY</sequence>
<dbReference type="PIRSF" id="PIRSF000161">
    <property type="entry name" value="DHPR"/>
    <property type="match status" value="1"/>
</dbReference>
<dbReference type="OrthoDB" id="9790352at2"/>
<evidence type="ECO:0000256" key="7">
    <source>
        <dbReference type="ARBA" id="ARBA00023154"/>
    </source>
</evidence>
<reference evidence="14 15" key="1">
    <citation type="submission" date="2016-10" db="EMBL/GenBank/DDBJ databases">
        <authorList>
            <person name="de Groot N.N."/>
        </authorList>
    </citation>
    <scope>NUCLEOTIDE SEQUENCE [LARGE SCALE GENOMIC DNA]</scope>
    <source>
        <strain evidence="14 15">DSM 13305</strain>
    </source>
</reference>
<dbReference type="Proteomes" id="UP000198847">
    <property type="component" value="Unassembled WGS sequence"/>
</dbReference>
<dbReference type="Gene3D" id="3.40.50.720">
    <property type="entry name" value="NAD(P)-binding Rossmann-like Domain"/>
    <property type="match status" value="1"/>
</dbReference>
<evidence type="ECO:0000256" key="10">
    <source>
        <dbReference type="ARBA" id="ARBA00049080"/>
    </source>
</evidence>
<evidence type="ECO:0000256" key="11">
    <source>
        <dbReference type="ARBA" id="ARBA00049396"/>
    </source>
</evidence>
<evidence type="ECO:0000313" key="15">
    <source>
        <dbReference type="Proteomes" id="UP000198847"/>
    </source>
</evidence>
<evidence type="ECO:0000256" key="5">
    <source>
        <dbReference type="ARBA" id="ARBA00023002"/>
    </source>
</evidence>
<dbReference type="EMBL" id="FODY01000002">
    <property type="protein sequence ID" value="SEO49978.1"/>
    <property type="molecule type" value="Genomic_DNA"/>
</dbReference>
<evidence type="ECO:0000313" key="14">
    <source>
        <dbReference type="EMBL" id="SEO49978.1"/>
    </source>
</evidence>
<dbReference type="SUPFAM" id="SSF51735">
    <property type="entry name" value="NAD(P)-binding Rossmann-fold domains"/>
    <property type="match status" value="1"/>
</dbReference>
<gene>
    <name evidence="14" type="ORF">SAMN04490178_102209</name>
</gene>
<dbReference type="InterPro" id="IPR000846">
    <property type="entry name" value="DapB_N"/>
</dbReference>
<proteinExistence type="inferred from homology"/>
<protein>
    <recommendedName>
        <fullName evidence="9">4-hydroxy-tetrahydrodipicolinate reductase</fullName>
        <ecNumber evidence="9">1.17.1.8</ecNumber>
    </recommendedName>
</protein>
<comment type="catalytic activity">
    <reaction evidence="11">
        <text>(S)-2,3,4,5-tetrahydrodipicolinate + NAD(+) + H2O = (2S,4S)-4-hydroxy-2,3,4,5-tetrahydrodipicolinate + NADH + H(+)</text>
        <dbReference type="Rhea" id="RHEA:35323"/>
        <dbReference type="ChEBI" id="CHEBI:15377"/>
        <dbReference type="ChEBI" id="CHEBI:15378"/>
        <dbReference type="ChEBI" id="CHEBI:16845"/>
        <dbReference type="ChEBI" id="CHEBI:57540"/>
        <dbReference type="ChEBI" id="CHEBI:57945"/>
        <dbReference type="ChEBI" id="CHEBI:67139"/>
        <dbReference type="EC" id="1.17.1.8"/>
    </reaction>
</comment>
<evidence type="ECO:0000259" key="12">
    <source>
        <dbReference type="Pfam" id="PF01113"/>
    </source>
</evidence>
<feature type="domain" description="Dihydrodipicolinate reductase N-terminal" evidence="12">
    <location>
        <begin position="4"/>
        <end position="128"/>
    </location>
</feature>
<keyword evidence="2" id="KW-0028">Amino-acid biosynthesis</keyword>
<dbReference type="Pfam" id="PF01113">
    <property type="entry name" value="DapB_N"/>
    <property type="match status" value="1"/>
</dbReference>
<dbReference type="GO" id="GO:0008839">
    <property type="term" value="F:4-hydroxy-tetrahydrodipicolinate reductase"/>
    <property type="evidence" value="ECO:0007669"/>
    <property type="project" value="UniProtKB-EC"/>
</dbReference>
<keyword evidence="7" id="KW-0457">Lysine biosynthesis</keyword>
<keyword evidence="6" id="KW-0520">NAD</keyword>
<evidence type="ECO:0000256" key="4">
    <source>
        <dbReference type="ARBA" id="ARBA00022915"/>
    </source>
</evidence>
<evidence type="ECO:0000256" key="3">
    <source>
        <dbReference type="ARBA" id="ARBA00022857"/>
    </source>
</evidence>
<dbReference type="EC" id="1.17.1.8" evidence="9"/>
<comment type="pathway">
    <text evidence="8">Amino-acid biosynthesis; L-lysine biosynthesis via DAP pathway; (S)-tetrahydrodipicolinate from L-aspartate: step 4/4.</text>
</comment>
<dbReference type="InterPro" id="IPR023940">
    <property type="entry name" value="DHDPR_bac"/>
</dbReference>
<dbReference type="Gene3D" id="3.30.360.10">
    <property type="entry name" value="Dihydrodipicolinate Reductase, domain 2"/>
    <property type="match status" value="1"/>
</dbReference>
<dbReference type="SUPFAM" id="SSF55347">
    <property type="entry name" value="Glyceraldehyde-3-phosphate dehydrogenase-like, C-terminal domain"/>
    <property type="match status" value="1"/>
</dbReference>
<keyword evidence="4" id="KW-0220">Diaminopimelate biosynthesis</keyword>
<dbReference type="GO" id="GO:0009089">
    <property type="term" value="P:lysine biosynthetic process via diaminopimelate"/>
    <property type="evidence" value="ECO:0007669"/>
    <property type="project" value="InterPro"/>
</dbReference>
<dbReference type="Pfam" id="PF05173">
    <property type="entry name" value="DapB_C"/>
    <property type="match status" value="1"/>
</dbReference>
<evidence type="ECO:0000256" key="9">
    <source>
        <dbReference type="ARBA" id="ARBA00038983"/>
    </source>
</evidence>
<keyword evidence="15" id="KW-1185">Reference proteome</keyword>
<name>A0A1H8Q7H4_9FIRM</name>
<dbReference type="PANTHER" id="PTHR20836">
    <property type="entry name" value="DIHYDRODIPICOLINATE REDUCTASE"/>
    <property type="match status" value="1"/>
</dbReference>
<dbReference type="GO" id="GO:0019877">
    <property type="term" value="P:diaminopimelate biosynthetic process"/>
    <property type="evidence" value="ECO:0007669"/>
    <property type="project" value="UniProtKB-KW"/>
</dbReference>
<dbReference type="AlphaFoldDB" id="A0A1H8Q7H4"/>
<organism evidence="14 15">
    <name type="scientific">Propionispora vibrioides</name>
    <dbReference type="NCBI Taxonomy" id="112903"/>
    <lineage>
        <taxon>Bacteria</taxon>
        <taxon>Bacillati</taxon>
        <taxon>Bacillota</taxon>
        <taxon>Negativicutes</taxon>
        <taxon>Selenomonadales</taxon>
        <taxon>Sporomusaceae</taxon>
        <taxon>Propionispora</taxon>
    </lineage>
</organism>
<evidence type="ECO:0000256" key="1">
    <source>
        <dbReference type="ARBA" id="ARBA00006642"/>
    </source>
</evidence>
<dbReference type="InterPro" id="IPR036291">
    <property type="entry name" value="NAD(P)-bd_dom_sf"/>
</dbReference>
<dbReference type="RefSeq" id="WP_091743914.1">
    <property type="nucleotide sequence ID" value="NZ_FODY01000002.1"/>
</dbReference>
<dbReference type="STRING" id="112903.SAMN04490178_102209"/>
<evidence type="ECO:0000256" key="2">
    <source>
        <dbReference type="ARBA" id="ARBA00022605"/>
    </source>
</evidence>
<evidence type="ECO:0000259" key="13">
    <source>
        <dbReference type="Pfam" id="PF05173"/>
    </source>
</evidence>